<dbReference type="InterPro" id="IPR012347">
    <property type="entry name" value="Ferritin-like"/>
</dbReference>
<dbReference type="PIRSF" id="PIRSF012318">
    <property type="entry name" value="UCP012318"/>
    <property type="match status" value="1"/>
</dbReference>
<dbReference type="EMBL" id="JBEFLD010000004">
    <property type="protein sequence ID" value="MEQ6290643.1"/>
    <property type="molecule type" value="Genomic_DNA"/>
</dbReference>
<dbReference type="PANTHER" id="PTHR42782:SF4">
    <property type="entry name" value="DUF455 DOMAIN-CONTAINING PROTEIN"/>
    <property type="match status" value="1"/>
</dbReference>
<dbReference type="InterPro" id="IPR011197">
    <property type="entry name" value="UCP012318"/>
</dbReference>
<dbReference type="InterPro" id="IPR007402">
    <property type="entry name" value="DUF455"/>
</dbReference>
<dbReference type="InterPro" id="IPR009078">
    <property type="entry name" value="Ferritin-like_SF"/>
</dbReference>
<comment type="caution">
    <text evidence="1">The sequence shown here is derived from an EMBL/GenBank/DDBJ whole genome shotgun (WGS) entry which is preliminary data.</text>
</comment>
<dbReference type="Pfam" id="PF04305">
    <property type="entry name" value="DUF455"/>
    <property type="match status" value="1"/>
</dbReference>
<name>A0ABV1M3B5_9NEIS</name>
<dbReference type="RefSeq" id="WP_349586337.1">
    <property type="nucleotide sequence ID" value="NZ_JBEFLD010000004.1"/>
</dbReference>
<dbReference type="PANTHER" id="PTHR42782">
    <property type="entry name" value="SI:CH73-314G15.3"/>
    <property type="match status" value="1"/>
</dbReference>
<dbReference type="Gene3D" id="1.20.1260.10">
    <property type="match status" value="1"/>
</dbReference>
<accession>A0ABV1M3B5</accession>
<reference evidence="1" key="1">
    <citation type="submission" date="2024-06" db="EMBL/GenBank/DDBJ databases">
        <title>Genome sequence of Vogesella sp. MAHUQ-64.</title>
        <authorList>
            <person name="Huq M.A."/>
        </authorList>
    </citation>
    <scope>NUCLEOTIDE SEQUENCE</scope>
    <source>
        <strain evidence="1">MAHUQ-64</strain>
    </source>
</reference>
<sequence length="283" mass="31945">MNADASLYPAIEQQLLATDIDHKPSAVQALYACWQQRALRRDATAPLYPVPEPGRPLRPTLVRPADVPRRRMGSPEGHAAMVHAIAHIEFNAINLALDAAWRFRDMPDSYVDDWLRIAAEEAEHFQLLRARLQALGFDYGDFPAHNSLWEMAEKTDHDVLVRMALVPRVMEARGLDAVPGVQDKLRRIGDLETAAVLDIVLRDEVGHVRAGNYWFTTLCDARGLEPLATFRDLLCDYRVGELRGAYNWDARIDAGFSALELTMLQDFTVTRERREKDTDASAV</sequence>
<proteinExistence type="predicted"/>
<evidence type="ECO:0000313" key="2">
    <source>
        <dbReference type="Proteomes" id="UP001433638"/>
    </source>
</evidence>
<gene>
    <name evidence="1" type="ORF">ABNW52_08445</name>
</gene>
<protein>
    <submittedName>
        <fullName evidence="1">Ferritin-like domain-containing protein</fullName>
    </submittedName>
</protein>
<organism evidence="1 2">
    <name type="scientific">Vogesella oryzagri</name>
    <dbReference type="NCBI Taxonomy" id="3160864"/>
    <lineage>
        <taxon>Bacteria</taxon>
        <taxon>Pseudomonadati</taxon>
        <taxon>Pseudomonadota</taxon>
        <taxon>Betaproteobacteria</taxon>
        <taxon>Neisseriales</taxon>
        <taxon>Chromobacteriaceae</taxon>
        <taxon>Vogesella</taxon>
    </lineage>
</organism>
<evidence type="ECO:0000313" key="1">
    <source>
        <dbReference type="EMBL" id="MEQ6290643.1"/>
    </source>
</evidence>
<dbReference type="SUPFAM" id="SSF47240">
    <property type="entry name" value="Ferritin-like"/>
    <property type="match status" value="1"/>
</dbReference>
<dbReference type="CDD" id="cd00657">
    <property type="entry name" value="Ferritin_like"/>
    <property type="match status" value="1"/>
</dbReference>
<dbReference type="Proteomes" id="UP001433638">
    <property type="component" value="Unassembled WGS sequence"/>
</dbReference>
<keyword evidence="2" id="KW-1185">Reference proteome</keyword>